<dbReference type="PROSITE" id="PS50975">
    <property type="entry name" value="ATP_GRASP"/>
    <property type="match status" value="1"/>
</dbReference>
<protein>
    <submittedName>
        <fullName evidence="3">ATP-grasp fold domain protein, DUF201-type</fullName>
    </submittedName>
</protein>
<evidence type="ECO:0000313" key="4">
    <source>
        <dbReference type="Proteomes" id="UP000008136"/>
    </source>
</evidence>
<keyword evidence="1" id="KW-0547">Nucleotide-binding</keyword>
<dbReference type="AlphaFoldDB" id="F2KNH0"/>
<dbReference type="Proteomes" id="UP000008136">
    <property type="component" value="Chromosome"/>
</dbReference>
<dbReference type="GO" id="GO:0046872">
    <property type="term" value="F:metal ion binding"/>
    <property type="evidence" value="ECO:0007669"/>
    <property type="project" value="InterPro"/>
</dbReference>
<evidence type="ECO:0000313" key="3">
    <source>
        <dbReference type="EMBL" id="AEA47372.1"/>
    </source>
</evidence>
<dbReference type="STRING" id="693661.Arcve_1368"/>
<dbReference type="Gene3D" id="3.30.470.20">
    <property type="entry name" value="ATP-grasp fold, B domain"/>
    <property type="match status" value="1"/>
</dbReference>
<reference evidence="3 4" key="1">
    <citation type="submission" date="2011-03" db="EMBL/GenBank/DDBJ databases">
        <title>The complete genome of Archaeoglobus veneficus SNP6.</title>
        <authorList>
            <consortium name="US DOE Joint Genome Institute (JGI-PGF)"/>
            <person name="Lucas S."/>
            <person name="Copeland A."/>
            <person name="Lapidus A."/>
            <person name="Bruce D."/>
            <person name="Goodwin L."/>
            <person name="Pitluck S."/>
            <person name="Kyrpides N."/>
            <person name="Mavromatis K."/>
            <person name="Pagani I."/>
            <person name="Ivanova N."/>
            <person name="Mikhailova N."/>
            <person name="Lu M."/>
            <person name="Detter J.C."/>
            <person name="Tapia R."/>
            <person name="Han C."/>
            <person name="Land M."/>
            <person name="Hauser L."/>
            <person name="Markowitz V."/>
            <person name="Cheng J.-F."/>
            <person name="Hugenholtz P."/>
            <person name="Woyke T."/>
            <person name="Wu D."/>
            <person name="Spring S."/>
            <person name="Brambilla E."/>
            <person name="Klenk H.-P."/>
            <person name="Eisen J.A."/>
        </authorList>
    </citation>
    <scope>NUCLEOTIDE SEQUENCE [LARGE SCALE GENOMIC DNA]</scope>
    <source>
        <strain>SNP6</strain>
    </source>
</reference>
<organism evidence="3 4">
    <name type="scientific">Archaeoglobus veneficus (strain DSM 11195 / SNP6)</name>
    <dbReference type="NCBI Taxonomy" id="693661"/>
    <lineage>
        <taxon>Archaea</taxon>
        <taxon>Methanobacteriati</taxon>
        <taxon>Methanobacteriota</taxon>
        <taxon>Archaeoglobi</taxon>
        <taxon>Archaeoglobales</taxon>
        <taxon>Archaeoglobaceae</taxon>
        <taxon>Archaeoglobus</taxon>
    </lineage>
</organism>
<sequence length="323" mass="35257">MKVFLFEFATCVGCDDDSIAAEGLSMFKSLYDGFSSFSEVLTTLQPEVLFALQDVPATVPSSTSTRSWEENFVELSREADFSLIIAPEDDFLLYTLTKKLKSYNLGSKPAGVAIASDKWLTYQAIKRRANTPKTSLKPLDPPFLIKPRVSCGGTGIALLNDASKIPEGHIAQEYVKGKNLSVSLLVGDEVNVLSVNEQIVENFTYRGAVVPYAGNAGVVAEVIEEAVKAVEAINGLFGYVGVDIVLAEQPYVVDVNPRITTSATLFSRVYSINLAELLVRNYEGKTIPEIKPKRRVRLVKVEAKEANFIKAGSCGLRMEVVGQ</sequence>
<evidence type="ECO:0000256" key="1">
    <source>
        <dbReference type="PROSITE-ProRule" id="PRU00409"/>
    </source>
</evidence>
<dbReference type="PIRSF" id="PIRSF016766">
    <property type="entry name" value="UCP016766_ATPgrasp"/>
    <property type="match status" value="1"/>
</dbReference>
<dbReference type="InterPro" id="IPR024710">
    <property type="entry name" value="MfnD"/>
</dbReference>
<feature type="domain" description="ATP-grasp" evidence="2">
    <location>
        <begin position="97"/>
        <end position="283"/>
    </location>
</feature>
<keyword evidence="4" id="KW-1185">Reference proteome</keyword>
<dbReference type="Pfam" id="PF02655">
    <property type="entry name" value="ATP-grasp_3"/>
    <property type="match status" value="1"/>
</dbReference>
<dbReference type="SUPFAM" id="SSF56059">
    <property type="entry name" value="Glutathione synthetase ATP-binding domain-like"/>
    <property type="match status" value="1"/>
</dbReference>
<dbReference type="KEGG" id="ave:Arcve_1368"/>
<dbReference type="InterPro" id="IPR011761">
    <property type="entry name" value="ATP-grasp"/>
</dbReference>
<dbReference type="Gene3D" id="2.30.36.100">
    <property type="match status" value="1"/>
</dbReference>
<accession>F2KNH0</accession>
<dbReference type="HOGENOM" id="CLU_059501_1_1_2"/>
<dbReference type="GO" id="GO:0005524">
    <property type="term" value="F:ATP binding"/>
    <property type="evidence" value="ECO:0007669"/>
    <property type="project" value="UniProtKB-UniRule"/>
</dbReference>
<evidence type="ECO:0000259" key="2">
    <source>
        <dbReference type="PROSITE" id="PS50975"/>
    </source>
</evidence>
<proteinExistence type="predicted"/>
<dbReference type="EMBL" id="CP002588">
    <property type="protein sequence ID" value="AEA47372.1"/>
    <property type="molecule type" value="Genomic_DNA"/>
</dbReference>
<dbReference type="InterPro" id="IPR003806">
    <property type="entry name" value="ATP-grasp_PylC-type"/>
</dbReference>
<name>F2KNH0_ARCVS</name>
<gene>
    <name evidence="3" type="ordered locus">Arcve_1368</name>
</gene>
<keyword evidence="1" id="KW-0067">ATP-binding</keyword>
<dbReference type="eggNOG" id="arCOG01592">
    <property type="taxonomic scope" value="Archaea"/>
</dbReference>
<dbReference type="Gene3D" id="3.40.50.11770">
    <property type="match status" value="1"/>
</dbReference>